<dbReference type="AlphaFoldDB" id="A0A919XAH9"/>
<organism evidence="3 4">
    <name type="scientific">Ornithinibacillus bavariensis</name>
    <dbReference type="NCBI Taxonomy" id="545502"/>
    <lineage>
        <taxon>Bacteria</taxon>
        <taxon>Bacillati</taxon>
        <taxon>Bacillota</taxon>
        <taxon>Bacilli</taxon>
        <taxon>Bacillales</taxon>
        <taxon>Bacillaceae</taxon>
        <taxon>Ornithinibacillus</taxon>
    </lineage>
</organism>
<dbReference type="SUPFAM" id="SSF54523">
    <property type="entry name" value="Pili subunits"/>
    <property type="match status" value="1"/>
</dbReference>
<proteinExistence type="predicted"/>
<dbReference type="InterPro" id="IPR012902">
    <property type="entry name" value="N_methyl_site"/>
</dbReference>
<name>A0A919XAH9_9BACI</name>
<dbReference type="PIRSF" id="PIRSF021292">
    <property type="entry name" value="Competence_ComGD"/>
    <property type="match status" value="1"/>
</dbReference>
<dbReference type="GO" id="GO:0009986">
    <property type="term" value="C:cell surface"/>
    <property type="evidence" value="ECO:0007669"/>
    <property type="project" value="UniProtKB-SubCell"/>
</dbReference>
<evidence type="ECO:0000313" key="3">
    <source>
        <dbReference type="EMBL" id="GIO27510.1"/>
    </source>
</evidence>
<dbReference type="InterPro" id="IPR016785">
    <property type="entry name" value="ComGD"/>
</dbReference>
<comment type="caution">
    <text evidence="3">The sequence shown here is derived from an EMBL/GenBank/DDBJ whole genome shotgun (WGS) entry which is preliminary data.</text>
</comment>
<keyword evidence="4" id="KW-1185">Reference proteome</keyword>
<dbReference type="InterPro" id="IPR045584">
    <property type="entry name" value="Pilin-like"/>
</dbReference>
<dbReference type="NCBIfam" id="NF040982">
    <property type="entry name" value="ComGD"/>
    <property type="match status" value="1"/>
</dbReference>
<reference evidence="3" key="1">
    <citation type="submission" date="2021-03" db="EMBL/GenBank/DDBJ databases">
        <title>Antimicrobial resistance genes in bacteria isolated from Japanese honey, and their potential for conferring macrolide and lincosamide resistance in the American foulbrood pathogen Paenibacillus larvae.</title>
        <authorList>
            <person name="Okamoto M."/>
            <person name="Kumagai M."/>
            <person name="Kanamori H."/>
            <person name="Takamatsu D."/>
        </authorList>
    </citation>
    <scope>NUCLEOTIDE SEQUENCE</scope>
    <source>
        <strain evidence="3">J43TS3</strain>
    </source>
</reference>
<dbReference type="NCBIfam" id="TIGR02532">
    <property type="entry name" value="IV_pilin_GFxxxE"/>
    <property type="match status" value="1"/>
</dbReference>
<accession>A0A919XAH9</accession>
<dbReference type="RefSeq" id="WP_212921000.1">
    <property type="nucleotide sequence ID" value="NZ_BORP01000004.1"/>
</dbReference>
<sequence>MKMANEVGFSLLEVLVTLSVLAILLSLSVPTMHSLLAKKNEEKILERMENDILYIQNQAIGSTKNFRIILQENKYIIVGPDQQSIIRDLPSNWTLDRRKLDSISYNENGTIRKAGTISLKTPNNTYRYVFPLGKGRGYLEKQ</sequence>
<evidence type="ECO:0000256" key="1">
    <source>
        <dbReference type="ARBA" id="ARBA00004241"/>
    </source>
</evidence>
<comment type="subcellular location">
    <subcellularLocation>
        <location evidence="1">Cell surface</location>
    </subcellularLocation>
</comment>
<dbReference type="EMBL" id="BORP01000004">
    <property type="protein sequence ID" value="GIO27510.1"/>
    <property type="molecule type" value="Genomic_DNA"/>
</dbReference>
<dbReference type="Pfam" id="PF07963">
    <property type="entry name" value="N_methyl"/>
    <property type="match status" value="1"/>
</dbReference>
<protein>
    <submittedName>
        <fullName evidence="3">Competence protein ComG</fullName>
    </submittedName>
</protein>
<keyword evidence="2" id="KW-0178">Competence</keyword>
<evidence type="ECO:0000256" key="2">
    <source>
        <dbReference type="ARBA" id="ARBA00023287"/>
    </source>
</evidence>
<evidence type="ECO:0000313" key="4">
    <source>
        <dbReference type="Proteomes" id="UP000676917"/>
    </source>
</evidence>
<gene>
    <name evidence="3" type="primary">comGD</name>
    <name evidence="3" type="ORF">J43TS3_21210</name>
</gene>
<dbReference type="GO" id="GO:0030420">
    <property type="term" value="P:establishment of competence for transformation"/>
    <property type="evidence" value="ECO:0007669"/>
    <property type="project" value="UniProtKB-KW"/>
</dbReference>
<dbReference type="Proteomes" id="UP000676917">
    <property type="component" value="Unassembled WGS sequence"/>
</dbReference>